<keyword evidence="3" id="KW-1185">Reference proteome</keyword>
<proteinExistence type="predicted"/>
<dbReference type="Proteomes" id="UP000441523">
    <property type="component" value="Unassembled WGS sequence"/>
</dbReference>
<feature type="coiled-coil region" evidence="1">
    <location>
        <begin position="88"/>
        <end position="161"/>
    </location>
</feature>
<dbReference type="EMBL" id="VZZJ01000032">
    <property type="protein sequence ID" value="KAB1070117.1"/>
    <property type="molecule type" value="Genomic_DNA"/>
</dbReference>
<evidence type="ECO:0000256" key="1">
    <source>
        <dbReference type="SAM" id="Coils"/>
    </source>
</evidence>
<comment type="caution">
    <text evidence="2">The sequence shown here is derived from an EMBL/GenBank/DDBJ whole genome shotgun (WGS) entry which is preliminary data.</text>
</comment>
<protein>
    <submittedName>
        <fullName evidence="2">Uncharacterized protein</fullName>
    </submittedName>
</protein>
<reference evidence="2 3" key="1">
    <citation type="submission" date="2019-09" db="EMBL/GenBank/DDBJ databases">
        <title>YIM 132548 draft genome.</title>
        <authorList>
            <person name="Jiang L."/>
        </authorList>
    </citation>
    <scope>NUCLEOTIDE SEQUENCE [LARGE SCALE GENOMIC DNA]</scope>
    <source>
        <strain evidence="2 3">YIM 132548</strain>
    </source>
</reference>
<organism evidence="2 3">
    <name type="scientific">Methylobacterium planeticum</name>
    <dbReference type="NCBI Taxonomy" id="2615211"/>
    <lineage>
        <taxon>Bacteria</taxon>
        <taxon>Pseudomonadati</taxon>
        <taxon>Pseudomonadota</taxon>
        <taxon>Alphaproteobacteria</taxon>
        <taxon>Hyphomicrobiales</taxon>
        <taxon>Methylobacteriaceae</taxon>
        <taxon>Methylobacterium</taxon>
    </lineage>
</organism>
<dbReference type="RefSeq" id="WP_150966176.1">
    <property type="nucleotide sequence ID" value="NZ_VZZJ01000032.1"/>
</dbReference>
<name>A0A6N6MKF6_9HYPH</name>
<gene>
    <name evidence="2" type="ORF">F6X51_23870</name>
</gene>
<evidence type="ECO:0000313" key="2">
    <source>
        <dbReference type="EMBL" id="KAB1070117.1"/>
    </source>
</evidence>
<sequence>MTRSVRELGNALDAILLGPKSHASAGSIMVEATSAGPPAVAPARNIVPLFSGQDVSTSASGADAPVLGSVIGPEAADAVDWPGAIQLVQDVGARVRRARDLAQELTRESQSLIQRTLAQAESAEERARAAEALAQQAELRAEKAEAAARSANERARSAGEQMQVAMAAEAEARLWLGRLYASLKSEFDSLTDD</sequence>
<dbReference type="AlphaFoldDB" id="A0A6N6MKF6"/>
<evidence type="ECO:0000313" key="3">
    <source>
        <dbReference type="Proteomes" id="UP000441523"/>
    </source>
</evidence>
<keyword evidence="1" id="KW-0175">Coiled coil</keyword>
<accession>A0A6N6MKF6</accession>